<keyword evidence="3" id="KW-1185">Reference proteome</keyword>
<accession>A0A165JSE0</accession>
<reference evidence="2 3" key="1">
    <citation type="journal article" date="2016" name="Mol. Biol. Evol.">
        <title>Comparative Genomics of Early-Diverging Mushroom-Forming Fungi Provides Insights into the Origins of Lignocellulose Decay Capabilities.</title>
        <authorList>
            <person name="Nagy L.G."/>
            <person name="Riley R."/>
            <person name="Tritt A."/>
            <person name="Adam C."/>
            <person name="Daum C."/>
            <person name="Floudas D."/>
            <person name="Sun H."/>
            <person name="Yadav J.S."/>
            <person name="Pangilinan J."/>
            <person name="Larsson K.H."/>
            <person name="Matsuura K."/>
            <person name="Barry K."/>
            <person name="Labutti K."/>
            <person name="Kuo R."/>
            <person name="Ohm R.A."/>
            <person name="Bhattacharya S.S."/>
            <person name="Shirouzu T."/>
            <person name="Yoshinaga Y."/>
            <person name="Martin F.M."/>
            <person name="Grigoriev I.V."/>
            <person name="Hibbett D.S."/>
        </authorList>
    </citation>
    <scope>NUCLEOTIDE SEQUENCE [LARGE SCALE GENOMIC DNA]</scope>
    <source>
        <strain evidence="2 3">HHB12029</strain>
    </source>
</reference>
<dbReference type="EMBL" id="KV425960">
    <property type="protein sequence ID" value="KZV95267.1"/>
    <property type="molecule type" value="Genomic_DNA"/>
</dbReference>
<name>A0A165JSE0_EXIGL</name>
<feature type="transmembrane region" description="Helical" evidence="1">
    <location>
        <begin position="101"/>
        <end position="122"/>
    </location>
</feature>
<keyword evidence="1" id="KW-0812">Transmembrane</keyword>
<dbReference type="AlphaFoldDB" id="A0A165JSE0"/>
<evidence type="ECO:0000256" key="1">
    <source>
        <dbReference type="SAM" id="Phobius"/>
    </source>
</evidence>
<dbReference type="InParanoid" id="A0A165JSE0"/>
<evidence type="ECO:0000313" key="2">
    <source>
        <dbReference type="EMBL" id="KZV95267.1"/>
    </source>
</evidence>
<feature type="transmembrane region" description="Helical" evidence="1">
    <location>
        <begin position="29"/>
        <end position="50"/>
    </location>
</feature>
<feature type="transmembrane region" description="Helical" evidence="1">
    <location>
        <begin position="143"/>
        <end position="167"/>
    </location>
</feature>
<feature type="transmembrane region" description="Helical" evidence="1">
    <location>
        <begin position="179"/>
        <end position="204"/>
    </location>
</feature>
<organism evidence="2 3">
    <name type="scientific">Exidia glandulosa HHB12029</name>
    <dbReference type="NCBI Taxonomy" id="1314781"/>
    <lineage>
        <taxon>Eukaryota</taxon>
        <taxon>Fungi</taxon>
        <taxon>Dikarya</taxon>
        <taxon>Basidiomycota</taxon>
        <taxon>Agaricomycotina</taxon>
        <taxon>Agaricomycetes</taxon>
        <taxon>Auriculariales</taxon>
        <taxon>Exidiaceae</taxon>
        <taxon>Exidia</taxon>
    </lineage>
</organism>
<dbReference type="OrthoDB" id="3267806at2759"/>
<dbReference type="Proteomes" id="UP000077266">
    <property type="component" value="Unassembled WGS sequence"/>
</dbReference>
<evidence type="ECO:0000313" key="3">
    <source>
        <dbReference type="Proteomes" id="UP000077266"/>
    </source>
</evidence>
<feature type="transmembrane region" description="Helical" evidence="1">
    <location>
        <begin position="225"/>
        <end position="247"/>
    </location>
</feature>
<proteinExistence type="predicted"/>
<protein>
    <submittedName>
        <fullName evidence="2">Uncharacterized protein</fullName>
    </submittedName>
</protein>
<sequence>MSGTMDPSTWRPAETDIQLLRERSWMSGVLLGAVAYGAHATLFFITLNLLWKRPRAGRLNDWTWIAYICIMFITSGMGNGAQMRALQVGFIDQRNYPGGPGVWVARTTAFVGVFCNSVYVVNSWFQDGLLLYRFWIIMDGSKLLIVFPALVYTATIALGITIINIFTGLNLHIQTAAHLLTAYFTISVAFNVLLTMAIVAKLLIARQRLGKYLDDGLGTYVSVSAMLIESAALYSSIGIIFVVLHGINSPAQSLILPTLSQVQSIAPLLIIMRVAQGRAWSAETGARVDAAGTSTLRFSTGGSETRINTNKNSSAYALSTVPGTGSIGFATKHTETEHYGDGSSGQEKIDV</sequence>
<keyword evidence="1" id="KW-0472">Membrane</keyword>
<gene>
    <name evidence="2" type="ORF">EXIGLDRAFT_834420</name>
</gene>
<keyword evidence="1" id="KW-1133">Transmembrane helix</keyword>
<feature type="transmembrane region" description="Helical" evidence="1">
    <location>
        <begin position="62"/>
        <end position="81"/>
    </location>
</feature>